<sequence>MKTPLVLTAVILIAGSLVGWRQTVVVRDVQNELMEVEARASELGFALEEGADGVVVSYKASDRDRRDKEEEARAFAVRLIAFSKEMKEHEKSGSQNTPEVEKRVFEMVGGLLELDVDQLRFLVDELRTTSELDDSTRREMSTFVVMMLAQDHPETALSLLTESSDMVNLGPIAIVRWAAQDPFAAMEWMRKESKDHPEWVTEETQQAVLASVAQKNPSLAFEWAAELKLENDYWLSRSDLTDASRSEVLAALRKQSDSEVRNGALAGMAGKLAEAGYDRARRWLDTAELSESELKSWSNGLNYRQTGKDTGNWLEWMEEQSVRGEAAEQKAAELMKHWTDSDYRAAGEWLAAAEPGATQKASVLGYVAAVAPYDPVAAAQWLETLPQGEDRSALAQRVFREWSNQDEAAARAFAEKEGLEEKP</sequence>
<proteinExistence type="predicted"/>
<gene>
    <name evidence="1" type="ORF">HNR46_001147</name>
</gene>
<evidence type="ECO:0000313" key="2">
    <source>
        <dbReference type="Proteomes" id="UP000557717"/>
    </source>
</evidence>
<dbReference type="EMBL" id="JACHFD010000004">
    <property type="protein sequence ID" value="MBB5350913.1"/>
    <property type="molecule type" value="Genomic_DNA"/>
</dbReference>
<name>A0A840V0Q6_9BACT</name>
<protein>
    <submittedName>
        <fullName evidence="1">Uncharacterized protein</fullName>
    </submittedName>
</protein>
<comment type="caution">
    <text evidence="1">The sequence shown here is derived from an EMBL/GenBank/DDBJ whole genome shotgun (WGS) entry which is preliminary data.</text>
</comment>
<reference evidence="1 2" key="1">
    <citation type="submission" date="2020-08" db="EMBL/GenBank/DDBJ databases">
        <title>Genomic Encyclopedia of Type Strains, Phase IV (KMG-IV): sequencing the most valuable type-strain genomes for metagenomic binning, comparative biology and taxonomic classification.</title>
        <authorList>
            <person name="Goeker M."/>
        </authorList>
    </citation>
    <scope>NUCLEOTIDE SEQUENCE [LARGE SCALE GENOMIC DNA]</scope>
    <source>
        <strain evidence="1 2">YC6886</strain>
    </source>
</reference>
<evidence type="ECO:0000313" key="1">
    <source>
        <dbReference type="EMBL" id="MBB5350913.1"/>
    </source>
</evidence>
<keyword evidence="2" id="KW-1185">Reference proteome</keyword>
<dbReference type="AlphaFoldDB" id="A0A840V0Q6"/>
<organism evidence="1 2">
    <name type="scientific">Haloferula luteola</name>
    <dbReference type="NCBI Taxonomy" id="595692"/>
    <lineage>
        <taxon>Bacteria</taxon>
        <taxon>Pseudomonadati</taxon>
        <taxon>Verrucomicrobiota</taxon>
        <taxon>Verrucomicrobiia</taxon>
        <taxon>Verrucomicrobiales</taxon>
        <taxon>Verrucomicrobiaceae</taxon>
        <taxon>Haloferula</taxon>
    </lineage>
</organism>
<dbReference type="RefSeq" id="WP_184016618.1">
    <property type="nucleotide sequence ID" value="NZ_JACHFD010000004.1"/>
</dbReference>
<dbReference type="Proteomes" id="UP000557717">
    <property type="component" value="Unassembled WGS sequence"/>
</dbReference>
<accession>A0A840V0Q6</accession>